<dbReference type="RefSeq" id="WP_376888305.1">
    <property type="nucleotide sequence ID" value="NZ_JBHUHR010000045.1"/>
</dbReference>
<evidence type="ECO:0000313" key="2">
    <source>
        <dbReference type="Proteomes" id="UP001597361"/>
    </source>
</evidence>
<keyword evidence="2" id="KW-1185">Reference proteome</keyword>
<accession>A0ABW4VRS8</accession>
<organism evidence="1 2">
    <name type="scientific">Belliella marina</name>
    <dbReference type="NCBI Taxonomy" id="1644146"/>
    <lineage>
        <taxon>Bacteria</taxon>
        <taxon>Pseudomonadati</taxon>
        <taxon>Bacteroidota</taxon>
        <taxon>Cytophagia</taxon>
        <taxon>Cytophagales</taxon>
        <taxon>Cyclobacteriaceae</taxon>
        <taxon>Belliella</taxon>
    </lineage>
</organism>
<gene>
    <name evidence="1" type="ORF">ACFSKL_18800</name>
</gene>
<comment type="caution">
    <text evidence="1">The sequence shown here is derived from an EMBL/GenBank/DDBJ whole genome shotgun (WGS) entry which is preliminary data.</text>
</comment>
<dbReference type="PANTHER" id="PTHR36454">
    <property type="entry name" value="LMO2823 PROTEIN"/>
    <property type="match status" value="1"/>
</dbReference>
<protein>
    <submittedName>
        <fullName evidence="1">DUF1015 domain-containing protein</fullName>
    </submittedName>
</protein>
<name>A0ABW4VRS8_9BACT</name>
<proteinExistence type="predicted"/>
<dbReference type="PANTHER" id="PTHR36454:SF1">
    <property type="entry name" value="DUF1015 DOMAIN-CONTAINING PROTEIN"/>
    <property type="match status" value="1"/>
</dbReference>
<dbReference type="Proteomes" id="UP001597361">
    <property type="component" value="Unassembled WGS sequence"/>
</dbReference>
<dbReference type="Pfam" id="PF06245">
    <property type="entry name" value="DUF1015"/>
    <property type="match status" value="1"/>
</dbReference>
<sequence length="433" mass="50279">MAEILPIKAWRYHENLREQIEDLTSPLFDVVSTKQREALYNNPLNSIHISVPLGDDPAMAAANCLVQWKKDGILVQDRIPGIYVYYQYFRLPGHEGESCRKGFVAQIKAYDWDENIVLRHESTIAKAVNDRVDLLEATKIQPSATHGLYEDPLFSLEAYMDKAIEDPIYDLEDYQGVREVMATIQDAKVISEFLKVINDKQIILADGHHRYEGAIAYRKSMREANPHHTGNESYNFHMMYFTNALSKNLKILPTHRVFMGFRMEEEELLERISEFFFVKKLNDVEEIEELILQKKWAFGLVIGEHAYKIRLYQEHIDEMPPSIPEVVKNLDLMVLHYFLIDRILGIPLEQQRFSDQIAYERNLGRCIFKTISGEASFAVITKDISMNQVLEVCKSGHTMPQKSTYFYPKTLSGLLFASVEESEFEFPYQIFQP</sequence>
<evidence type="ECO:0000313" key="1">
    <source>
        <dbReference type="EMBL" id="MFD2036861.1"/>
    </source>
</evidence>
<reference evidence="2" key="1">
    <citation type="journal article" date="2019" name="Int. J. Syst. Evol. Microbiol.">
        <title>The Global Catalogue of Microorganisms (GCM) 10K type strain sequencing project: providing services to taxonomists for standard genome sequencing and annotation.</title>
        <authorList>
            <consortium name="The Broad Institute Genomics Platform"/>
            <consortium name="The Broad Institute Genome Sequencing Center for Infectious Disease"/>
            <person name="Wu L."/>
            <person name="Ma J."/>
        </authorList>
    </citation>
    <scope>NUCLEOTIDE SEQUENCE [LARGE SCALE GENOMIC DNA]</scope>
    <source>
        <strain evidence="2">CGMCC 1.15180</strain>
    </source>
</reference>
<dbReference type="InterPro" id="IPR008323">
    <property type="entry name" value="UCP033563"/>
</dbReference>
<dbReference type="EMBL" id="JBHUHR010000045">
    <property type="protein sequence ID" value="MFD2036861.1"/>
    <property type="molecule type" value="Genomic_DNA"/>
</dbReference>
<dbReference type="PIRSF" id="PIRSF033563">
    <property type="entry name" value="UCP033563"/>
    <property type="match status" value="1"/>
</dbReference>